<keyword evidence="3" id="KW-1185">Reference proteome</keyword>
<dbReference type="KEGG" id="vnx:VNE69_06141"/>
<dbReference type="CDD" id="cd11660">
    <property type="entry name" value="SANT_TRF"/>
    <property type="match status" value="1"/>
</dbReference>
<dbReference type="RefSeq" id="XP_065329967.1">
    <property type="nucleotide sequence ID" value="XM_065473895.1"/>
</dbReference>
<dbReference type="InterPro" id="IPR001005">
    <property type="entry name" value="SANT/Myb"/>
</dbReference>
<organism evidence="2 3">
    <name type="scientific">Vairimorpha necatrix</name>
    <dbReference type="NCBI Taxonomy" id="6039"/>
    <lineage>
        <taxon>Eukaryota</taxon>
        <taxon>Fungi</taxon>
        <taxon>Fungi incertae sedis</taxon>
        <taxon>Microsporidia</taxon>
        <taxon>Nosematidae</taxon>
        <taxon>Vairimorpha</taxon>
    </lineage>
</organism>
<evidence type="ECO:0000313" key="3">
    <source>
        <dbReference type="Proteomes" id="UP001334084"/>
    </source>
</evidence>
<proteinExistence type="predicted"/>
<dbReference type="Gene3D" id="1.10.246.220">
    <property type="match status" value="1"/>
</dbReference>
<dbReference type="SMART" id="SM00717">
    <property type="entry name" value="SANT"/>
    <property type="match status" value="1"/>
</dbReference>
<sequence length="191" mass="22890">MGTLTKQDKNLELEKKYQILADEDVIDLYAYADKREGIIWTPEEIELLKEGTETFGQGKWSKIYEHYKQHLHPLRRPDDLAKKFWKLIQESGYRKQYKRDFFEVDKYNNPILIMGEKVIYKDKAHFDAAKRVAFTKNYTGKGNIIFRIANEEMGKIWVHVYSAKYIRDSRFKTRIRVKKICGESPRRKENM</sequence>
<gene>
    <name evidence="2" type="ORF">VNE69_06141</name>
</gene>
<accession>A0AAX4JCX0</accession>
<dbReference type="Pfam" id="PF00249">
    <property type="entry name" value="Myb_DNA-binding"/>
    <property type="match status" value="1"/>
</dbReference>
<dbReference type="SUPFAM" id="SSF46689">
    <property type="entry name" value="Homeodomain-like"/>
    <property type="match status" value="1"/>
</dbReference>
<name>A0AAX4JCX0_9MICR</name>
<reference evidence="2" key="1">
    <citation type="journal article" date="2024" name="BMC Genomics">
        <title>Functional annotation of a divergent genome using sequence and structure-based similarity.</title>
        <authorList>
            <person name="Svedberg D."/>
            <person name="Winiger R.R."/>
            <person name="Berg A."/>
            <person name="Sharma H."/>
            <person name="Tellgren-Roth C."/>
            <person name="Debrunner-Vossbrinck B.A."/>
            <person name="Vossbrinck C.R."/>
            <person name="Barandun J."/>
        </authorList>
    </citation>
    <scope>NUCLEOTIDE SEQUENCE</scope>
    <source>
        <strain evidence="2">Illinois isolate</strain>
    </source>
</reference>
<feature type="domain" description="Myb-like" evidence="1">
    <location>
        <begin position="40"/>
        <end position="89"/>
    </location>
</feature>
<dbReference type="InterPro" id="IPR009057">
    <property type="entry name" value="Homeodomain-like_sf"/>
</dbReference>
<keyword evidence="2" id="KW-0238">DNA-binding</keyword>
<dbReference type="AlphaFoldDB" id="A0AAX4JCX0"/>
<dbReference type="GO" id="GO:0003677">
    <property type="term" value="F:DNA binding"/>
    <property type="evidence" value="ECO:0007669"/>
    <property type="project" value="UniProtKB-KW"/>
</dbReference>
<protein>
    <submittedName>
        <fullName evidence="2">Myb-like DNA-binding domain-containing protein</fullName>
    </submittedName>
</protein>
<evidence type="ECO:0000259" key="1">
    <source>
        <dbReference type="PROSITE" id="PS50090"/>
    </source>
</evidence>
<dbReference type="GeneID" id="90541638"/>
<dbReference type="EMBL" id="CP142731">
    <property type="protein sequence ID" value="WUR03822.1"/>
    <property type="molecule type" value="Genomic_DNA"/>
</dbReference>
<dbReference type="Proteomes" id="UP001334084">
    <property type="component" value="Chromosome 6"/>
</dbReference>
<evidence type="ECO:0000313" key="2">
    <source>
        <dbReference type="EMBL" id="WUR03822.1"/>
    </source>
</evidence>
<dbReference type="PROSITE" id="PS50090">
    <property type="entry name" value="MYB_LIKE"/>
    <property type="match status" value="1"/>
</dbReference>